<dbReference type="Pfam" id="PF02620">
    <property type="entry name" value="YceD"/>
    <property type="match status" value="1"/>
</dbReference>
<name>A0A1G6DX03_9BACT</name>
<gene>
    <name evidence="1" type="ORF">SAMN05660653_02436</name>
</gene>
<dbReference type="STRING" id="617002.SAMN05660653_02436"/>
<dbReference type="EMBL" id="FMXO01000014">
    <property type="protein sequence ID" value="SDB49709.1"/>
    <property type="molecule type" value="Genomic_DNA"/>
</dbReference>
<evidence type="ECO:0008006" key="3">
    <source>
        <dbReference type="Google" id="ProtNLM"/>
    </source>
</evidence>
<organism evidence="1 2">
    <name type="scientific">Desulfonatronum thiosulfatophilum</name>
    <dbReference type="NCBI Taxonomy" id="617002"/>
    <lineage>
        <taxon>Bacteria</taxon>
        <taxon>Pseudomonadati</taxon>
        <taxon>Thermodesulfobacteriota</taxon>
        <taxon>Desulfovibrionia</taxon>
        <taxon>Desulfovibrionales</taxon>
        <taxon>Desulfonatronaceae</taxon>
        <taxon>Desulfonatronum</taxon>
    </lineage>
</organism>
<proteinExistence type="predicted"/>
<reference evidence="1 2" key="1">
    <citation type="submission" date="2016-10" db="EMBL/GenBank/DDBJ databases">
        <authorList>
            <person name="de Groot N.N."/>
        </authorList>
    </citation>
    <scope>NUCLEOTIDE SEQUENCE [LARGE SCALE GENOMIC DNA]</scope>
    <source>
        <strain evidence="1 2">ASO4-2</strain>
    </source>
</reference>
<sequence>MIELLIETSNLPVDGREFSFGEQRIWSDPIAEFQLPIRIAAPLTAEMRIQPHPDGCLIEGTIRGALVMACDRCVEEFEYALDVHFQEFEAYPGDEARQEDVWWIVAKDGLNYLNAAGFLWEQFQLALPEKPLCKVLCRGVCVTCGVNANLQTCDCDKPEPDARLAVFRSMKLS</sequence>
<dbReference type="InterPro" id="IPR003772">
    <property type="entry name" value="YceD"/>
</dbReference>
<dbReference type="OrthoDB" id="9790372at2"/>
<protein>
    <recommendedName>
        <fullName evidence="3">DUF177 domain-containing protein</fullName>
    </recommendedName>
</protein>
<evidence type="ECO:0000313" key="1">
    <source>
        <dbReference type="EMBL" id="SDB49709.1"/>
    </source>
</evidence>
<dbReference type="AlphaFoldDB" id="A0A1G6DX03"/>
<keyword evidence="2" id="KW-1185">Reference proteome</keyword>
<dbReference type="RefSeq" id="WP_161946322.1">
    <property type="nucleotide sequence ID" value="NZ_FMXO01000014.1"/>
</dbReference>
<accession>A0A1G6DX03</accession>
<dbReference type="Proteomes" id="UP000198771">
    <property type="component" value="Unassembled WGS sequence"/>
</dbReference>
<evidence type="ECO:0000313" key="2">
    <source>
        <dbReference type="Proteomes" id="UP000198771"/>
    </source>
</evidence>